<comment type="caution">
    <text evidence="1">The sequence shown here is derived from an EMBL/GenBank/DDBJ whole genome shotgun (WGS) entry which is preliminary data.</text>
</comment>
<evidence type="ECO:0000313" key="2">
    <source>
        <dbReference type="Proteomes" id="UP000790377"/>
    </source>
</evidence>
<proteinExistence type="predicted"/>
<protein>
    <submittedName>
        <fullName evidence="1">Uncharacterized protein</fullName>
    </submittedName>
</protein>
<organism evidence="1 2">
    <name type="scientific">Hygrophoropsis aurantiaca</name>
    <dbReference type="NCBI Taxonomy" id="72124"/>
    <lineage>
        <taxon>Eukaryota</taxon>
        <taxon>Fungi</taxon>
        <taxon>Dikarya</taxon>
        <taxon>Basidiomycota</taxon>
        <taxon>Agaricomycotina</taxon>
        <taxon>Agaricomycetes</taxon>
        <taxon>Agaricomycetidae</taxon>
        <taxon>Boletales</taxon>
        <taxon>Coniophorineae</taxon>
        <taxon>Hygrophoropsidaceae</taxon>
        <taxon>Hygrophoropsis</taxon>
    </lineage>
</organism>
<reference evidence="1" key="1">
    <citation type="journal article" date="2021" name="New Phytol.">
        <title>Evolutionary innovations through gain and loss of genes in the ectomycorrhizal Boletales.</title>
        <authorList>
            <person name="Wu G."/>
            <person name="Miyauchi S."/>
            <person name="Morin E."/>
            <person name="Kuo A."/>
            <person name="Drula E."/>
            <person name="Varga T."/>
            <person name="Kohler A."/>
            <person name="Feng B."/>
            <person name="Cao Y."/>
            <person name="Lipzen A."/>
            <person name="Daum C."/>
            <person name="Hundley H."/>
            <person name="Pangilinan J."/>
            <person name="Johnson J."/>
            <person name="Barry K."/>
            <person name="LaButti K."/>
            <person name="Ng V."/>
            <person name="Ahrendt S."/>
            <person name="Min B."/>
            <person name="Choi I.G."/>
            <person name="Park H."/>
            <person name="Plett J.M."/>
            <person name="Magnuson J."/>
            <person name="Spatafora J.W."/>
            <person name="Nagy L.G."/>
            <person name="Henrissat B."/>
            <person name="Grigoriev I.V."/>
            <person name="Yang Z.L."/>
            <person name="Xu J."/>
            <person name="Martin F.M."/>
        </authorList>
    </citation>
    <scope>NUCLEOTIDE SEQUENCE</scope>
    <source>
        <strain evidence="1">ATCC 28755</strain>
    </source>
</reference>
<name>A0ACB8AA98_9AGAM</name>
<evidence type="ECO:0000313" key="1">
    <source>
        <dbReference type="EMBL" id="KAH7909598.1"/>
    </source>
</evidence>
<accession>A0ACB8AA98</accession>
<dbReference type="EMBL" id="MU267751">
    <property type="protein sequence ID" value="KAH7909598.1"/>
    <property type="molecule type" value="Genomic_DNA"/>
</dbReference>
<gene>
    <name evidence="1" type="ORF">BJ138DRAFT_1154936</name>
</gene>
<sequence>MSHPATFHRQLVLQNSSTNTENLSNTGANQKDDLDELLGAITPPPLKCEDIWFDDGNIILHVDNTIFRVHKSILVKHSSIWKTMASLPQPGHSDVKTISCVVLHDNVQDVKKLLMVFYNPLYFMYSLNSFQFLASILRMSTKYDIAHLRAAASAELRRAYPRRLGDFDDNDFDLKNKLVFQVDQNREDKSTVPASAQTRIWAERFAIEAVNLARETSLTVILPCALYYCARLPIETIVRGTSNARLSPEDVNTCMLGREILLKKQRELTHPFLYTLPPLRSSGKYPTPCSDGTCVMGGYKPLLSYILDEMTVTKPIALERFMKWSNIGRCIMCAIPLESAHLRKREVIWEELPNIFGLGVWKDLDG</sequence>
<dbReference type="Proteomes" id="UP000790377">
    <property type="component" value="Unassembled WGS sequence"/>
</dbReference>
<keyword evidence="2" id="KW-1185">Reference proteome</keyword>